<comment type="caution">
    <text evidence="2">The sequence shown here is derived from an EMBL/GenBank/DDBJ whole genome shotgun (WGS) entry which is preliminary data.</text>
</comment>
<dbReference type="RefSeq" id="WP_183218270.1">
    <property type="nucleotide sequence ID" value="NZ_BMPW01000015.1"/>
</dbReference>
<accession>A0A7W5FD92</accession>
<evidence type="ECO:0000313" key="2">
    <source>
        <dbReference type="EMBL" id="MBB3094077.1"/>
    </source>
</evidence>
<feature type="transmembrane region" description="Helical" evidence="1">
    <location>
        <begin position="6"/>
        <end position="38"/>
    </location>
</feature>
<keyword evidence="3" id="KW-1185">Reference proteome</keyword>
<dbReference type="AlphaFoldDB" id="A0A7W5FD92"/>
<evidence type="ECO:0000313" key="3">
    <source>
        <dbReference type="Proteomes" id="UP000590749"/>
    </source>
</evidence>
<dbReference type="Proteomes" id="UP000590749">
    <property type="component" value="Unassembled WGS sequence"/>
</dbReference>
<protein>
    <submittedName>
        <fullName evidence="2">Uncharacterized protein</fullName>
    </submittedName>
</protein>
<keyword evidence="1" id="KW-0472">Membrane</keyword>
<gene>
    <name evidence="2" type="ORF">FHR83_001726</name>
</gene>
<evidence type="ECO:0000256" key="1">
    <source>
        <dbReference type="SAM" id="Phobius"/>
    </source>
</evidence>
<keyword evidence="1" id="KW-0812">Transmembrane</keyword>
<organism evidence="2 3">
    <name type="scientific">Actinoplanes campanulatus</name>
    <dbReference type="NCBI Taxonomy" id="113559"/>
    <lineage>
        <taxon>Bacteria</taxon>
        <taxon>Bacillati</taxon>
        <taxon>Actinomycetota</taxon>
        <taxon>Actinomycetes</taxon>
        <taxon>Micromonosporales</taxon>
        <taxon>Micromonosporaceae</taxon>
        <taxon>Actinoplanes</taxon>
    </lineage>
</organism>
<proteinExistence type="predicted"/>
<sequence length="46" mass="4456">MPRAVWIGFALVSGVLVGVTAGLLSAGGATIALVLAVVRYATGEGA</sequence>
<reference evidence="2 3" key="1">
    <citation type="submission" date="2020-08" db="EMBL/GenBank/DDBJ databases">
        <title>Genomic Encyclopedia of Type Strains, Phase III (KMG-III): the genomes of soil and plant-associated and newly described type strains.</title>
        <authorList>
            <person name="Whitman W."/>
        </authorList>
    </citation>
    <scope>NUCLEOTIDE SEQUENCE [LARGE SCALE GENOMIC DNA]</scope>
    <source>
        <strain evidence="2 3">CECT 3287</strain>
    </source>
</reference>
<dbReference type="EMBL" id="JACHXF010000002">
    <property type="protein sequence ID" value="MBB3094077.1"/>
    <property type="molecule type" value="Genomic_DNA"/>
</dbReference>
<keyword evidence="1" id="KW-1133">Transmembrane helix</keyword>
<name>A0A7W5FD92_9ACTN</name>